<accession>A0ACB8CGE6</accession>
<protein>
    <submittedName>
        <fullName evidence="1">Uncharacterized protein</fullName>
    </submittedName>
</protein>
<evidence type="ECO:0000313" key="1">
    <source>
        <dbReference type="EMBL" id="KAH7941860.1"/>
    </source>
</evidence>
<gene>
    <name evidence="1" type="ORF">HPB49_017982</name>
</gene>
<sequence length="378" mass="42600">MTPSQVLGTCLLKLSLSLYAQLHTEHNDDNVLFSPYSLGIALSLIRDGARRITEREISDMFQYHYNLHEHFKKFLSDVGSYAPNVTFYVASRMLSDYRYKVQQEYMSLLEDYYNTSVRLVDFKERAEGVRIDANAWVSKHTRYKIKNLLPPGSFSTMTTLVVMNAIYFKGFWEFPFQQTLSRPQAFHLDSSRSVTVKMMNQMGSFKVGRSEELKSRAVEMLYKGGKCSMVIILPDDVEGLSLLEEKLSESSLGSLLGNLTLDNDVQLTVPKLKLEVGQSMKDTLRAMGAKNLFEEDEGDLSGIFEEVMTALSDMVHKVLLQVDEEGTEPAAATATVAVGSAISSPGRVTPFVVDHPFMFLIRSIEPDMLLFMGSVRKL</sequence>
<dbReference type="Proteomes" id="UP000821865">
    <property type="component" value="Chromosome 7"/>
</dbReference>
<name>A0ACB8CGE6_DERSI</name>
<dbReference type="EMBL" id="CM023476">
    <property type="protein sequence ID" value="KAH7941860.1"/>
    <property type="molecule type" value="Genomic_DNA"/>
</dbReference>
<organism evidence="1 2">
    <name type="scientific">Dermacentor silvarum</name>
    <name type="common">Tick</name>
    <dbReference type="NCBI Taxonomy" id="543639"/>
    <lineage>
        <taxon>Eukaryota</taxon>
        <taxon>Metazoa</taxon>
        <taxon>Ecdysozoa</taxon>
        <taxon>Arthropoda</taxon>
        <taxon>Chelicerata</taxon>
        <taxon>Arachnida</taxon>
        <taxon>Acari</taxon>
        <taxon>Parasitiformes</taxon>
        <taxon>Ixodida</taxon>
        <taxon>Ixodoidea</taxon>
        <taxon>Ixodidae</taxon>
        <taxon>Rhipicephalinae</taxon>
        <taxon>Dermacentor</taxon>
    </lineage>
</organism>
<keyword evidence="2" id="KW-1185">Reference proteome</keyword>
<reference evidence="1" key="1">
    <citation type="submission" date="2020-05" db="EMBL/GenBank/DDBJ databases">
        <title>Large-scale comparative analyses of tick genomes elucidate their genetic diversity and vector capacities.</title>
        <authorList>
            <person name="Jia N."/>
            <person name="Wang J."/>
            <person name="Shi W."/>
            <person name="Du L."/>
            <person name="Sun Y."/>
            <person name="Zhan W."/>
            <person name="Jiang J."/>
            <person name="Wang Q."/>
            <person name="Zhang B."/>
            <person name="Ji P."/>
            <person name="Sakyi L.B."/>
            <person name="Cui X."/>
            <person name="Yuan T."/>
            <person name="Jiang B."/>
            <person name="Yang W."/>
            <person name="Lam T.T.-Y."/>
            <person name="Chang Q."/>
            <person name="Ding S."/>
            <person name="Wang X."/>
            <person name="Zhu J."/>
            <person name="Ruan X."/>
            <person name="Zhao L."/>
            <person name="Wei J."/>
            <person name="Que T."/>
            <person name="Du C."/>
            <person name="Cheng J."/>
            <person name="Dai P."/>
            <person name="Han X."/>
            <person name="Huang E."/>
            <person name="Gao Y."/>
            <person name="Liu J."/>
            <person name="Shao H."/>
            <person name="Ye R."/>
            <person name="Li L."/>
            <person name="Wei W."/>
            <person name="Wang X."/>
            <person name="Wang C."/>
            <person name="Yang T."/>
            <person name="Huo Q."/>
            <person name="Li W."/>
            <person name="Guo W."/>
            <person name="Chen H."/>
            <person name="Zhou L."/>
            <person name="Ni X."/>
            <person name="Tian J."/>
            <person name="Zhou Y."/>
            <person name="Sheng Y."/>
            <person name="Liu T."/>
            <person name="Pan Y."/>
            <person name="Xia L."/>
            <person name="Li J."/>
            <person name="Zhao F."/>
            <person name="Cao W."/>
        </authorList>
    </citation>
    <scope>NUCLEOTIDE SEQUENCE</scope>
    <source>
        <strain evidence="1">Dsil-2018</strain>
    </source>
</reference>
<comment type="caution">
    <text evidence="1">The sequence shown here is derived from an EMBL/GenBank/DDBJ whole genome shotgun (WGS) entry which is preliminary data.</text>
</comment>
<evidence type="ECO:0000313" key="2">
    <source>
        <dbReference type="Proteomes" id="UP000821865"/>
    </source>
</evidence>
<proteinExistence type="predicted"/>